<sequence>MTEKTKQATDQVTEQVNKQTADDGGFLLPSGKRAKQIEPMGKHIKLARRAQAGGADYLFAMIAQITKIDGKGIVAEELDEFTAVDVNSLIEVTLGKL</sequence>
<gene>
    <name evidence="2" type="ORF">HQN60_15580</name>
</gene>
<evidence type="ECO:0000313" key="2">
    <source>
        <dbReference type="EMBL" id="QKJ68026.1"/>
    </source>
</evidence>
<name>A0A6M8SWP6_9NEIS</name>
<evidence type="ECO:0000313" key="3">
    <source>
        <dbReference type="Proteomes" id="UP000504844"/>
    </source>
</evidence>
<evidence type="ECO:0000256" key="1">
    <source>
        <dbReference type="SAM" id="MobiDB-lite"/>
    </source>
</evidence>
<evidence type="ECO:0008006" key="4">
    <source>
        <dbReference type="Google" id="ProtNLM"/>
    </source>
</evidence>
<dbReference type="EMBL" id="CP054143">
    <property type="protein sequence ID" value="QKJ68026.1"/>
    <property type="molecule type" value="Genomic_DNA"/>
</dbReference>
<proteinExistence type="predicted"/>
<reference evidence="2 3" key="1">
    <citation type="submission" date="2020-05" db="EMBL/GenBank/DDBJ databases">
        <title>Complete genome sequence of Deefgea sp. D17.</title>
        <authorList>
            <person name="Bae J.-W."/>
            <person name="Han J.E."/>
        </authorList>
    </citation>
    <scope>NUCLEOTIDE SEQUENCE [LARGE SCALE GENOMIC DNA]</scope>
    <source>
        <strain evidence="2 3">D17</strain>
    </source>
</reference>
<protein>
    <recommendedName>
        <fullName evidence="4">Phage tail assembly protein</fullName>
    </recommendedName>
</protein>
<organism evidence="2 3">
    <name type="scientific">Deefgea piscis</name>
    <dbReference type="NCBI Taxonomy" id="2739061"/>
    <lineage>
        <taxon>Bacteria</taxon>
        <taxon>Pseudomonadati</taxon>
        <taxon>Pseudomonadota</taxon>
        <taxon>Betaproteobacteria</taxon>
        <taxon>Neisseriales</taxon>
        <taxon>Chitinibacteraceae</taxon>
        <taxon>Deefgea</taxon>
    </lineage>
</organism>
<accession>A0A6M8SWP6</accession>
<dbReference type="AlphaFoldDB" id="A0A6M8SWP6"/>
<dbReference type="KEGG" id="dee:HQN60_15580"/>
<keyword evidence="3" id="KW-1185">Reference proteome</keyword>
<feature type="compositionally biased region" description="Polar residues" evidence="1">
    <location>
        <begin position="8"/>
        <end position="19"/>
    </location>
</feature>
<dbReference type="Proteomes" id="UP000504844">
    <property type="component" value="Chromosome"/>
</dbReference>
<feature type="region of interest" description="Disordered" evidence="1">
    <location>
        <begin position="1"/>
        <end position="31"/>
    </location>
</feature>
<dbReference type="RefSeq" id="WP_173534527.1">
    <property type="nucleotide sequence ID" value="NZ_CP054143.1"/>
</dbReference>